<keyword evidence="1" id="KW-0472">Membrane</keyword>
<dbReference type="Proteomes" id="UP001527925">
    <property type="component" value="Unassembled WGS sequence"/>
</dbReference>
<comment type="caution">
    <text evidence="2">The sequence shown here is derived from an EMBL/GenBank/DDBJ whole genome shotgun (WGS) entry which is preliminary data.</text>
</comment>
<evidence type="ECO:0000313" key="3">
    <source>
        <dbReference type="Proteomes" id="UP001527925"/>
    </source>
</evidence>
<evidence type="ECO:0000313" key="2">
    <source>
        <dbReference type="EMBL" id="KAL2916275.1"/>
    </source>
</evidence>
<protein>
    <submittedName>
        <fullName evidence="2">Uncharacterized protein</fullName>
    </submittedName>
</protein>
<gene>
    <name evidence="2" type="ORF">HK105_204031</name>
</gene>
<accession>A0ABR4N9S2</accession>
<name>A0ABR4N9S2_9FUNG</name>
<keyword evidence="1" id="KW-1133">Transmembrane helix</keyword>
<keyword evidence="3" id="KW-1185">Reference proteome</keyword>
<feature type="transmembrane region" description="Helical" evidence="1">
    <location>
        <begin position="60"/>
        <end position="80"/>
    </location>
</feature>
<dbReference type="EMBL" id="JADGIZ020000017">
    <property type="protein sequence ID" value="KAL2916275.1"/>
    <property type="molecule type" value="Genomic_DNA"/>
</dbReference>
<keyword evidence="1" id="KW-0812">Transmembrane</keyword>
<proteinExistence type="predicted"/>
<sequence length="106" mass="10752">MTSEQRPLLAASSGTFAADDNPLLGEVAVGSLPSTAEAGIRGARDAASASRLFATPADRLLVAVTNLGLAAFGWLVLTAATSDGLVLFSWHPIGQVVFISAVTNAV</sequence>
<organism evidence="2 3">
    <name type="scientific">Polyrhizophydium stewartii</name>
    <dbReference type="NCBI Taxonomy" id="2732419"/>
    <lineage>
        <taxon>Eukaryota</taxon>
        <taxon>Fungi</taxon>
        <taxon>Fungi incertae sedis</taxon>
        <taxon>Chytridiomycota</taxon>
        <taxon>Chytridiomycota incertae sedis</taxon>
        <taxon>Chytridiomycetes</taxon>
        <taxon>Rhizophydiales</taxon>
        <taxon>Rhizophydiales incertae sedis</taxon>
        <taxon>Polyrhizophydium</taxon>
    </lineage>
</organism>
<reference evidence="2 3" key="1">
    <citation type="submission" date="2023-09" db="EMBL/GenBank/DDBJ databases">
        <title>Pangenome analysis of Batrachochytrium dendrobatidis and related Chytrids.</title>
        <authorList>
            <person name="Yacoub M.N."/>
            <person name="Stajich J.E."/>
            <person name="James T.Y."/>
        </authorList>
    </citation>
    <scope>NUCLEOTIDE SEQUENCE [LARGE SCALE GENOMIC DNA]</scope>
    <source>
        <strain evidence="2 3">JEL0888</strain>
    </source>
</reference>
<evidence type="ECO:0000256" key="1">
    <source>
        <dbReference type="SAM" id="Phobius"/>
    </source>
</evidence>